<keyword evidence="4" id="KW-0560">Oxidoreductase</keyword>
<dbReference type="InterPro" id="IPR027477">
    <property type="entry name" value="Succ_DH/fumarate_Rdtase_cat_sf"/>
</dbReference>
<accession>A0A1X0WGK0</accession>
<dbReference type="SUPFAM" id="SSF56425">
    <property type="entry name" value="Succinate dehydrogenase/fumarate reductase flavoprotein, catalytic domain"/>
    <property type="match status" value="1"/>
</dbReference>
<proteinExistence type="predicted"/>
<evidence type="ECO:0000256" key="2">
    <source>
        <dbReference type="ARBA" id="ARBA00022630"/>
    </source>
</evidence>
<dbReference type="AlphaFoldDB" id="A0A1X0WGK0"/>
<dbReference type="Pfam" id="PF00890">
    <property type="entry name" value="FAD_binding_2"/>
    <property type="match status" value="1"/>
</dbReference>
<evidence type="ECO:0000259" key="5">
    <source>
        <dbReference type="Pfam" id="PF00890"/>
    </source>
</evidence>
<dbReference type="GO" id="GO:0016491">
    <property type="term" value="F:oxidoreductase activity"/>
    <property type="evidence" value="ECO:0007669"/>
    <property type="project" value="UniProtKB-KW"/>
</dbReference>
<organism evidence="6 7">
    <name type="scientific">Rouxiella badensis</name>
    <dbReference type="NCBI Taxonomy" id="1646377"/>
    <lineage>
        <taxon>Bacteria</taxon>
        <taxon>Pseudomonadati</taxon>
        <taxon>Pseudomonadota</taxon>
        <taxon>Gammaproteobacteria</taxon>
        <taxon>Enterobacterales</taxon>
        <taxon>Yersiniaceae</taxon>
        <taxon>Rouxiella</taxon>
    </lineage>
</organism>
<dbReference type="SUPFAM" id="SSF51905">
    <property type="entry name" value="FAD/NAD(P)-binding domain"/>
    <property type="match status" value="1"/>
</dbReference>
<dbReference type="EMBL" id="MRWE01000011">
    <property type="protein sequence ID" value="ORJ25926.1"/>
    <property type="molecule type" value="Genomic_DNA"/>
</dbReference>
<evidence type="ECO:0000313" key="6">
    <source>
        <dbReference type="EMBL" id="ORJ25926.1"/>
    </source>
</evidence>
<dbReference type="RefSeq" id="WP_084912372.1">
    <property type="nucleotide sequence ID" value="NZ_MRWE01000011.1"/>
</dbReference>
<dbReference type="InterPro" id="IPR050315">
    <property type="entry name" value="FAD-oxidoreductase_2"/>
</dbReference>
<feature type="domain" description="FAD-dependent oxidoreductase 2 FAD-binding" evidence="5">
    <location>
        <begin position="17"/>
        <end position="527"/>
    </location>
</feature>
<comment type="caution">
    <text evidence="6">The sequence shown here is derived from an EMBL/GenBank/DDBJ whole genome shotgun (WGS) entry which is preliminary data.</text>
</comment>
<protein>
    <submittedName>
        <fullName evidence="6">Dehydrogenase</fullName>
    </submittedName>
</protein>
<reference evidence="6 7" key="1">
    <citation type="journal article" date="2017" name="Int. J. Syst. Evol. Microbiol.">
        <title>Rouxiella badensis sp. nov. and Rouxiella silvae sp. nov. isolated from peat bog soil in Germany and emendation of the genus description.</title>
        <authorList>
            <person name="Le Fleche-Mateos A."/>
            <person name="Kugler J.H."/>
            <person name="Hansen S.H."/>
            <person name="Syldatk C."/>
            <person name="Hausmann R."/>
            <person name="Lomprez F."/>
            <person name="Vandenbogaert M."/>
            <person name="Manuguerra J.C."/>
            <person name="Grimont P.A."/>
        </authorList>
    </citation>
    <scope>NUCLEOTIDE SEQUENCE [LARGE SCALE GENOMIC DNA]</scope>
    <source>
        <strain evidence="6 7">DSM 100043</strain>
    </source>
</reference>
<dbReference type="Gene3D" id="3.50.50.60">
    <property type="entry name" value="FAD/NAD(P)-binding domain"/>
    <property type="match status" value="1"/>
</dbReference>
<gene>
    <name evidence="6" type="ORF">BS640_08550</name>
</gene>
<name>A0A1X0WGK0_9GAMM</name>
<evidence type="ECO:0000256" key="3">
    <source>
        <dbReference type="ARBA" id="ARBA00022827"/>
    </source>
</evidence>
<dbReference type="GO" id="GO:0008202">
    <property type="term" value="P:steroid metabolic process"/>
    <property type="evidence" value="ECO:0007669"/>
    <property type="project" value="UniProtKB-ARBA"/>
</dbReference>
<dbReference type="InterPro" id="IPR003953">
    <property type="entry name" value="FAD-dep_OxRdtase_2_FAD-bd"/>
</dbReference>
<keyword evidence="7" id="KW-1185">Reference proteome</keyword>
<dbReference type="Proteomes" id="UP000192536">
    <property type="component" value="Unassembled WGS sequence"/>
</dbReference>
<evidence type="ECO:0000256" key="1">
    <source>
        <dbReference type="ARBA" id="ARBA00001974"/>
    </source>
</evidence>
<evidence type="ECO:0000256" key="4">
    <source>
        <dbReference type="ARBA" id="ARBA00023002"/>
    </source>
</evidence>
<dbReference type="Gene3D" id="3.90.700.10">
    <property type="entry name" value="Succinate dehydrogenase/fumarate reductase flavoprotein, catalytic domain"/>
    <property type="match status" value="1"/>
</dbReference>
<dbReference type="InterPro" id="IPR036188">
    <property type="entry name" value="FAD/NAD-bd_sf"/>
</dbReference>
<keyword evidence="2" id="KW-0285">Flavoprotein</keyword>
<dbReference type="STRING" id="1646377.BS640_08550"/>
<sequence length="557" mass="60429">MRQSGHNAAIANVETCDVVIIGSGGAALSAALRAAQGGLSVIILEKSPLLGGTTAMSGGATWVPANHHARAAGLVDSPEEALQYLRATAPEGWAATEDALWRAFATSASEMLAFVEQYSPLRFALTDEADPLAGFAGAKPRGRMLAPLPLAASLLDHRGWRLRPSPLPQLYTYHEVIKEDIWHHPLEVACRLSPRLLWRWGRRLRTKGGAMITGLLAGCAALGCGIQTQARVVSLLTEGSHRVVGVRYRHRGRLIELRAAQGVVIASGGFEGDVKRRATHFPGPVDYVCSPDTNTGDGQRMAEEIGAELAHMDQANIGGALPWRYQGQPCGLSVYFHYEPNAILVNAQGQRFTNEFIFNLGERLDARDAQGNPLHLPAWLVADAELLRRSPMLKLIALRHPQWMVRADTLAQLASALNLPEGSLEATVARFNQFCERGRDDDFHRERSTAHGEADARFHGGLMKIVRPPFLAMPFNRSFLATKGGPRTDEFGRVRHREGGIIQGLFCAGVAMANPIGTRAVGAGTTLGPNLTWGYICGRTLVQQAAGEFHHRMEEAS</sequence>
<comment type="cofactor">
    <cofactor evidence="1">
        <name>FAD</name>
        <dbReference type="ChEBI" id="CHEBI:57692"/>
    </cofactor>
</comment>
<dbReference type="PANTHER" id="PTHR43400:SF10">
    <property type="entry name" value="3-OXOSTEROID 1-DEHYDROGENASE"/>
    <property type="match status" value="1"/>
</dbReference>
<dbReference type="PANTHER" id="PTHR43400">
    <property type="entry name" value="FUMARATE REDUCTASE"/>
    <property type="match status" value="1"/>
</dbReference>
<evidence type="ECO:0000313" key="7">
    <source>
        <dbReference type="Proteomes" id="UP000192536"/>
    </source>
</evidence>
<keyword evidence="3" id="KW-0274">FAD</keyword>